<dbReference type="InterPro" id="IPR050490">
    <property type="entry name" value="Bact_solute-bd_prot1"/>
</dbReference>
<dbReference type="EMBL" id="CP157940">
    <property type="protein sequence ID" value="XBS55206.1"/>
    <property type="molecule type" value="Genomic_DNA"/>
</dbReference>
<dbReference type="PANTHER" id="PTHR43649:SF33">
    <property type="entry name" value="POLYGALACTURONAN_RHAMNOGALACTURONAN-BINDING PROTEIN YTCQ"/>
    <property type="match status" value="1"/>
</dbReference>
<evidence type="ECO:0000256" key="2">
    <source>
        <dbReference type="ARBA" id="ARBA00022729"/>
    </source>
</evidence>
<evidence type="ECO:0000256" key="4">
    <source>
        <dbReference type="ARBA" id="ARBA00023139"/>
    </source>
</evidence>
<evidence type="ECO:0000256" key="1">
    <source>
        <dbReference type="ARBA" id="ARBA00022475"/>
    </source>
</evidence>
<evidence type="ECO:0000256" key="6">
    <source>
        <dbReference type="SAM" id="MobiDB-lite"/>
    </source>
</evidence>
<protein>
    <submittedName>
        <fullName evidence="8">Extracellular solute-binding protein</fullName>
    </submittedName>
</protein>
<proteinExistence type="predicted"/>
<name>A0AAU7PTY2_9FIRM</name>
<evidence type="ECO:0000256" key="3">
    <source>
        <dbReference type="ARBA" id="ARBA00023136"/>
    </source>
</evidence>
<dbReference type="PROSITE" id="PS51257">
    <property type="entry name" value="PROKAR_LIPOPROTEIN"/>
    <property type="match status" value="1"/>
</dbReference>
<feature type="signal peptide" evidence="7">
    <location>
        <begin position="1"/>
        <end position="20"/>
    </location>
</feature>
<dbReference type="InterPro" id="IPR006059">
    <property type="entry name" value="SBP"/>
</dbReference>
<dbReference type="PANTHER" id="PTHR43649">
    <property type="entry name" value="ARABINOSE-BINDING PROTEIN-RELATED"/>
    <property type="match status" value="1"/>
</dbReference>
<organism evidence="8">
    <name type="scientific">Lacrimispora sp. BS-2</name>
    <dbReference type="NCBI Taxonomy" id="3151850"/>
    <lineage>
        <taxon>Bacteria</taxon>
        <taxon>Bacillati</taxon>
        <taxon>Bacillota</taxon>
        <taxon>Clostridia</taxon>
        <taxon>Lachnospirales</taxon>
        <taxon>Lachnospiraceae</taxon>
        <taxon>Lacrimispora</taxon>
    </lineage>
</organism>
<feature type="chain" id="PRO_5043706028" evidence="7">
    <location>
        <begin position="21"/>
        <end position="437"/>
    </location>
</feature>
<dbReference type="AlphaFoldDB" id="A0AAU7PTY2"/>
<accession>A0AAU7PTY2</accession>
<keyword evidence="1" id="KW-1003">Cell membrane</keyword>
<reference evidence="8" key="1">
    <citation type="submission" date="2024-06" db="EMBL/GenBank/DDBJ databases">
        <title>Lacrimispora cavernae sp. nov., a novel anaerobe isolated from bat guano pile inside a cave.</title>
        <authorList>
            <person name="Miller S.L."/>
            <person name="Lu N."/>
            <person name="King J."/>
            <person name="Sankaranarayanan K."/>
            <person name="Lawson P.A."/>
        </authorList>
    </citation>
    <scope>NUCLEOTIDE SEQUENCE</scope>
    <source>
        <strain evidence="8">BS-2</strain>
    </source>
</reference>
<evidence type="ECO:0000313" key="8">
    <source>
        <dbReference type="EMBL" id="XBS55206.1"/>
    </source>
</evidence>
<keyword evidence="4" id="KW-0564">Palmitate</keyword>
<keyword evidence="5" id="KW-0449">Lipoprotein</keyword>
<gene>
    <name evidence="8" type="ORF">ABFV83_05235</name>
</gene>
<feature type="region of interest" description="Disordered" evidence="6">
    <location>
        <begin position="25"/>
        <end position="48"/>
    </location>
</feature>
<sequence>MKKRIGVFALSLGLVCSLLAGCGKSEPAPAKSTEETVTAAGETAKAKETKAEGDRVTLELYLQKTNVVDVFQELTTRFEEQNPGIKIELTSVPDPETALVTRIASNDYPDIVTIWPAEKFYRDLMRDGALMDISDQAFLNDVADETREIAKYDGKDYALSMTMSAYGLIVNNKLFEDNGIEKPQTWDELIAAAEAFQAKGIQPFAFYDKSTEQLGQMAERLIGVINNDITSQFEKVGKKETTWENEKEMKVLADAMLKLRQYGQKDTLGAGYEDAFNDIATEKAAMIFYGSWGIQTILNLNPNLDIEMITIPNPTGEASKIPASIDTALSITESCKNKEAALKFLEFMGSKETAQYYADTEKNPSVIKTVDYKRPQLQTMSEKLKAGDMFFSPSVYWPAGFRKSWEAPLQQMILSKDVDAFLKDSDSISIEYFENEQ</sequence>
<evidence type="ECO:0000256" key="7">
    <source>
        <dbReference type="SAM" id="SignalP"/>
    </source>
</evidence>
<dbReference type="Pfam" id="PF01547">
    <property type="entry name" value="SBP_bac_1"/>
    <property type="match status" value="1"/>
</dbReference>
<evidence type="ECO:0000256" key="5">
    <source>
        <dbReference type="ARBA" id="ARBA00023288"/>
    </source>
</evidence>
<dbReference type="RefSeq" id="WP_349947885.1">
    <property type="nucleotide sequence ID" value="NZ_CP157940.1"/>
</dbReference>
<dbReference type="SUPFAM" id="SSF53850">
    <property type="entry name" value="Periplasmic binding protein-like II"/>
    <property type="match status" value="1"/>
</dbReference>
<keyword evidence="3" id="KW-0472">Membrane</keyword>
<dbReference type="Gene3D" id="3.40.190.10">
    <property type="entry name" value="Periplasmic binding protein-like II"/>
    <property type="match status" value="2"/>
</dbReference>
<keyword evidence="2 7" id="KW-0732">Signal</keyword>